<dbReference type="CDD" id="cd06558">
    <property type="entry name" value="crotonase-like"/>
    <property type="match status" value="1"/>
</dbReference>
<comment type="similarity">
    <text evidence="1">Belongs to the enoyl-CoA hydratase/isomerase family.</text>
</comment>
<keyword evidence="8" id="KW-1185">Reference proteome</keyword>
<organism evidence="7 8">
    <name type="scientific">Brevibacterium yomogidense</name>
    <dbReference type="NCBI Taxonomy" id="946573"/>
    <lineage>
        <taxon>Bacteria</taxon>
        <taxon>Bacillati</taxon>
        <taxon>Actinomycetota</taxon>
        <taxon>Actinomycetes</taxon>
        <taxon>Micrococcales</taxon>
        <taxon>Brevibacteriaceae</taxon>
        <taxon>Brevibacterium</taxon>
    </lineage>
</organism>
<dbReference type="GO" id="GO:0006631">
    <property type="term" value="P:fatty acid metabolic process"/>
    <property type="evidence" value="ECO:0007669"/>
    <property type="project" value="UniProtKB-KW"/>
</dbReference>
<evidence type="ECO:0000256" key="2">
    <source>
        <dbReference type="ARBA" id="ARBA00022832"/>
    </source>
</evidence>
<dbReference type="InterPro" id="IPR014748">
    <property type="entry name" value="Enoyl-CoA_hydra_C"/>
</dbReference>
<dbReference type="SUPFAM" id="SSF52096">
    <property type="entry name" value="ClpP/crotonase"/>
    <property type="match status" value="1"/>
</dbReference>
<dbReference type="GO" id="GO:0016836">
    <property type="term" value="F:hydro-lyase activity"/>
    <property type="evidence" value="ECO:0007669"/>
    <property type="project" value="TreeGrafter"/>
</dbReference>
<dbReference type="Gene3D" id="3.90.226.10">
    <property type="entry name" value="2-enoyl-CoA Hydratase, Chain A, domain 1"/>
    <property type="match status" value="1"/>
</dbReference>
<dbReference type="InterPro" id="IPR029045">
    <property type="entry name" value="ClpP/crotonase-like_dom_sf"/>
</dbReference>
<name>A0A1X6XNA5_9MICO</name>
<sequence length="257" mass="27202">MADLILSSTQGTVTTLTLNSPQTRNALSTELMSRLRDALAAIGEDTSVHVVVLAAEGPIFSSGHDLKEVRGADHARQQEIFDVCTELMLTIQRIPQPVIARVHGLATAAGAQLAATCDLVVAAKSAAFATPGVKIGLFCSTPGVAIARALPTKQAMRMLLTGDPVSAERALELGMVSDVVDDDQLIRATDELAVKIAQASSATVAIGKEAFYRQVSMPVEDAYQEMSKTMAANAVLDDAQEGIDAFLTKRAPEWKGR</sequence>
<reference evidence="8" key="1">
    <citation type="submission" date="2017-02" db="EMBL/GenBank/DDBJ databases">
        <authorList>
            <person name="Dridi B."/>
        </authorList>
    </citation>
    <scope>NUCLEOTIDE SEQUENCE [LARGE SCALE GENOMIC DNA]</scope>
    <source>
        <strain evidence="8">B Co 03.10</strain>
    </source>
</reference>
<evidence type="ECO:0000256" key="6">
    <source>
        <dbReference type="ARBA" id="ARBA00040545"/>
    </source>
</evidence>
<dbReference type="InterPro" id="IPR001753">
    <property type="entry name" value="Enoyl-CoA_hydra/iso"/>
</dbReference>
<keyword evidence="3" id="KW-0809">Transit peptide</keyword>
<keyword evidence="2" id="KW-0276">Fatty acid metabolism</keyword>
<evidence type="ECO:0000256" key="5">
    <source>
        <dbReference type="ARBA" id="ARBA00037410"/>
    </source>
</evidence>
<dbReference type="Pfam" id="PF00378">
    <property type="entry name" value="ECH_1"/>
    <property type="match status" value="1"/>
</dbReference>
<dbReference type="EMBL" id="FWFF01000020">
    <property type="protein sequence ID" value="SLN00825.1"/>
    <property type="molecule type" value="Genomic_DNA"/>
</dbReference>
<evidence type="ECO:0000313" key="8">
    <source>
        <dbReference type="Proteomes" id="UP000196581"/>
    </source>
</evidence>
<gene>
    <name evidence="7" type="ORF">FM105_13640</name>
</gene>
<protein>
    <recommendedName>
        <fullName evidence="6">Enoyl-CoA hydratase domain-containing protein 3, mitochondrial</fullName>
    </recommendedName>
</protein>
<evidence type="ECO:0000256" key="3">
    <source>
        <dbReference type="ARBA" id="ARBA00022946"/>
    </source>
</evidence>
<accession>A0A1X6XNA5</accession>
<keyword evidence="7" id="KW-0456">Lyase</keyword>
<proteinExistence type="inferred from homology"/>
<dbReference type="Gene3D" id="1.10.12.10">
    <property type="entry name" value="Lyase 2-enoyl-coa Hydratase, Chain A, domain 2"/>
    <property type="match status" value="1"/>
</dbReference>
<dbReference type="RefSeq" id="WP_087009076.1">
    <property type="nucleotide sequence ID" value="NZ_FWFF01000020.1"/>
</dbReference>
<evidence type="ECO:0000256" key="1">
    <source>
        <dbReference type="ARBA" id="ARBA00005254"/>
    </source>
</evidence>
<evidence type="ECO:0000313" key="7">
    <source>
        <dbReference type="EMBL" id="SLN00825.1"/>
    </source>
</evidence>
<dbReference type="InterPro" id="IPR052377">
    <property type="entry name" value="Mitochondrial_ECH-domain"/>
</dbReference>
<keyword evidence="4" id="KW-0443">Lipid metabolism</keyword>
<dbReference type="PANTHER" id="PTHR43602:SF1">
    <property type="entry name" value="ENOYL-COA HYDRATASE DOMAIN-CONTAINING PROTEIN 3, MITOCHONDRIAL"/>
    <property type="match status" value="1"/>
</dbReference>
<dbReference type="AlphaFoldDB" id="A0A1X6XNA5"/>
<comment type="function">
    <text evidence="5">May play a role in fatty acid biosynthesis and insulin sensitivity.</text>
</comment>
<dbReference type="NCBIfam" id="NF006008">
    <property type="entry name" value="PRK08139.1"/>
    <property type="match status" value="1"/>
</dbReference>
<evidence type="ECO:0000256" key="4">
    <source>
        <dbReference type="ARBA" id="ARBA00023098"/>
    </source>
</evidence>
<dbReference type="PANTHER" id="PTHR43602">
    <property type="match status" value="1"/>
</dbReference>
<dbReference type="Proteomes" id="UP000196581">
    <property type="component" value="Unassembled WGS sequence"/>
</dbReference>